<evidence type="ECO:0000313" key="4">
    <source>
        <dbReference type="Proteomes" id="UP000542342"/>
    </source>
</evidence>
<keyword evidence="2" id="KW-0812">Transmembrane</keyword>
<sequence length="387" mass="43943">MMERWQRWVSLLAAVIVGISGAGRGRASLPSEDPRFVVGDSSGIHPLPFEEFYRRLGILMNVRDERLRDGQPNPDRQAFLQRVQQWGQQPASNGREAAMRAADLLRLGKIDAALNVLSPRLRDPRPDYFVAIVLGHIYAERGDWKTALRYHQEGLLDARFPSQVPGLNERQREWWEKLDRDYVPHYYRLRLQEAEERQGKTPAELARLAEEEQVLGLFPLPERGQASVQPVRFVNDNGEYEPGRLAAAERAKLPPDALAIVQQMLFWYPGDTRLFWLLGELYAAEGNVDAAFQIFDACTWGRQYGNRRLLMEHRHVVDTLRQRQAASRSPADEPLLGPSSPEPAAPEEPAPISMRSIALYFVLVGLVALVALARAVARRRGRGPLHR</sequence>
<dbReference type="Proteomes" id="UP000542342">
    <property type="component" value="Unassembled WGS sequence"/>
</dbReference>
<evidence type="ECO:0000256" key="1">
    <source>
        <dbReference type="SAM" id="MobiDB-lite"/>
    </source>
</evidence>
<accession>A0A7V8VCQ2</accession>
<protein>
    <recommendedName>
        <fullName evidence="5">Tetratricopeptide repeat protein</fullName>
    </recommendedName>
</protein>
<comment type="caution">
    <text evidence="3">The sequence shown here is derived from an EMBL/GenBank/DDBJ whole genome shotgun (WGS) entry which is preliminary data.</text>
</comment>
<dbReference type="InterPro" id="IPR011990">
    <property type="entry name" value="TPR-like_helical_dom_sf"/>
</dbReference>
<proteinExistence type="predicted"/>
<evidence type="ECO:0000313" key="3">
    <source>
        <dbReference type="EMBL" id="MBA2225556.1"/>
    </source>
</evidence>
<dbReference type="RefSeq" id="WP_194536972.1">
    <property type="nucleotide sequence ID" value="NZ_JACEFB010000002.1"/>
</dbReference>
<feature type="transmembrane region" description="Helical" evidence="2">
    <location>
        <begin position="357"/>
        <end position="377"/>
    </location>
</feature>
<name>A0A7V8VCQ2_9BACT</name>
<feature type="region of interest" description="Disordered" evidence="1">
    <location>
        <begin position="321"/>
        <end position="348"/>
    </location>
</feature>
<dbReference type="SUPFAM" id="SSF48452">
    <property type="entry name" value="TPR-like"/>
    <property type="match status" value="1"/>
</dbReference>
<organism evidence="3 4">
    <name type="scientific">Thermogemmata fonticola</name>
    <dbReference type="NCBI Taxonomy" id="2755323"/>
    <lineage>
        <taxon>Bacteria</taxon>
        <taxon>Pseudomonadati</taxon>
        <taxon>Planctomycetota</taxon>
        <taxon>Planctomycetia</taxon>
        <taxon>Gemmatales</taxon>
        <taxon>Gemmataceae</taxon>
        <taxon>Thermogemmata</taxon>
    </lineage>
</organism>
<dbReference type="EMBL" id="JACEFB010000002">
    <property type="protein sequence ID" value="MBA2225556.1"/>
    <property type="molecule type" value="Genomic_DNA"/>
</dbReference>
<keyword evidence="2" id="KW-1133">Transmembrane helix</keyword>
<dbReference type="Gene3D" id="1.25.40.10">
    <property type="entry name" value="Tetratricopeptide repeat domain"/>
    <property type="match status" value="1"/>
</dbReference>
<keyword evidence="2" id="KW-0472">Membrane</keyword>
<dbReference type="AlphaFoldDB" id="A0A7V8VCQ2"/>
<evidence type="ECO:0008006" key="5">
    <source>
        <dbReference type="Google" id="ProtNLM"/>
    </source>
</evidence>
<evidence type="ECO:0000256" key="2">
    <source>
        <dbReference type="SAM" id="Phobius"/>
    </source>
</evidence>
<reference evidence="3 4" key="1">
    <citation type="submission" date="2020-07" db="EMBL/GenBank/DDBJ databases">
        <title>Thermogemmata thermophila gen. nov., sp. nov., a novel moderate thermophilic planctomycete from a Kamchatka hot spring.</title>
        <authorList>
            <person name="Elcheninov A.G."/>
            <person name="Podosokorskaya O.A."/>
            <person name="Kovaleva O.L."/>
            <person name="Novikov A."/>
            <person name="Bonch-Osmolovskaya E.A."/>
            <person name="Toshchakov S.V."/>
            <person name="Kublanov I.V."/>
        </authorList>
    </citation>
    <scope>NUCLEOTIDE SEQUENCE [LARGE SCALE GENOMIC DNA]</scope>
    <source>
        <strain evidence="3 4">2918</strain>
    </source>
</reference>
<keyword evidence="4" id="KW-1185">Reference proteome</keyword>
<gene>
    <name evidence="3" type="ORF">H0921_05190</name>
</gene>